<comment type="caution">
    <text evidence="1">The sequence shown here is derived from an EMBL/GenBank/DDBJ whole genome shotgun (WGS) entry which is preliminary data.</text>
</comment>
<accession>A0ABN9D2B3</accession>
<sequence>MLEFNFNLCPYLGDYKRDVRENLQTFHFTGVTGNKREIPPKGTQVTIATIAGTSIIR</sequence>
<reference evidence="1" key="1">
    <citation type="submission" date="2023-05" db="EMBL/GenBank/DDBJ databases">
        <authorList>
            <person name="Stuckert A."/>
        </authorList>
    </citation>
    <scope>NUCLEOTIDE SEQUENCE</scope>
</reference>
<gene>
    <name evidence="1" type="ORF">SPARVUS_LOCUS6272744</name>
</gene>
<name>A0ABN9D2B3_9NEOB</name>
<evidence type="ECO:0000313" key="1">
    <source>
        <dbReference type="EMBL" id="CAI9566100.1"/>
    </source>
</evidence>
<proteinExistence type="predicted"/>
<protein>
    <submittedName>
        <fullName evidence="1">Uncharacterized protein</fullName>
    </submittedName>
</protein>
<dbReference type="Proteomes" id="UP001162483">
    <property type="component" value="Unassembled WGS sequence"/>
</dbReference>
<organism evidence="1 2">
    <name type="scientific">Staurois parvus</name>
    <dbReference type="NCBI Taxonomy" id="386267"/>
    <lineage>
        <taxon>Eukaryota</taxon>
        <taxon>Metazoa</taxon>
        <taxon>Chordata</taxon>
        <taxon>Craniata</taxon>
        <taxon>Vertebrata</taxon>
        <taxon>Euteleostomi</taxon>
        <taxon>Amphibia</taxon>
        <taxon>Batrachia</taxon>
        <taxon>Anura</taxon>
        <taxon>Neobatrachia</taxon>
        <taxon>Ranoidea</taxon>
        <taxon>Ranidae</taxon>
        <taxon>Staurois</taxon>
    </lineage>
</organism>
<evidence type="ECO:0000313" key="2">
    <source>
        <dbReference type="Proteomes" id="UP001162483"/>
    </source>
</evidence>
<keyword evidence="2" id="KW-1185">Reference proteome</keyword>
<dbReference type="EMBL" id="CATNWA010013996">
    <property type="protein sequence ID" value="CAI9566100.1"/>
    <property type="molecule type" value="Genomic_DNA"/>
</dbReference>